<dbReference type="RefSeq" id="XP_040679938.1">
    <property type="nucleotide sequence ID" value="XM_040822133.1"/>
</dbReference>
<keyword evidence="1" id="KW-0732">Signal</keyword>
<evidence type="ECO:0000313" key="3">
    <source>
        <dbReference type="Proteomes" id="UP000030816"/>
    </source>
</evidence>
<keyword evidence="2" id="KW-0808">Transferase</keyword>
<comment type="caution">
    <text evidence="2">The sequence shown here is derived from an EMBL/GenBank/DDBJ whole genome shotgun (WGS) entry which is preliminary data.</text>
</comment>
<evidence type="ECO:0000313" key="2">
    <source>
        <dbReference type="EMBL" id="KHN98872.1"/>
    </source>
</evidence>
<name>A0A0B2WZL7_METAS</name>
<reference evidence="2 3" key="1">
    <citation type="journal article" date="2014" name="Proc. Natl. Acad. Sci. U.S.A.">
        <title>Trajectory and genomic determinants of fungal-pathogen speciation and host adaptation.</title>
        <authorList>
            <person name="Hu X."/>
            <person name="Xiao G."/>
            <person name="Zheng P."/>
            <person name="Shang Y."/>
            <person name="Su Y."/>
            <person name="Zhang X."/>
            <person name="Liu X."/>
            <person name="Zhan S."/>
            <person name="St Leger R.J."/>
            <person name="Wang C."/>
        </authorList>
    </citation>
    <scope>NUCLEOTIDE SEQUENCE [LARGE SCALE GENOMIC DNA]</scope>
    <source>
        <strain evidence="2 3">ARSEF 1941</strain>
    </source>
</reference>
<dbReference type="HOGENOM" id="CLU_1210081_0_0_1"/>
<keyword evidence="2" id="KW-0418">Kinase</keyword>
<dbReference type="GO" id="GO:0016301">
    <property type="term" value="F:kinase activity"/>
    <property type="evidence" value="ECO:0007669"/>
    <property type="project" value="UniProtKB-KW"/>
</dbReference>
<protein>
    <submittedName>
        <fullName evidence="2">Phosphoinositide 3-kinase</fullName>
    </submittedName>
</protein>
<dbReference type="GeneID" id="63737789"/>
<feature type="signal peptide" evidence="1">
    <location>
        <begin position="1"/>
        <end position="19"/>
    </location>
</feature>
<dbReference type="Proteomes" id="UP000030816">
    <property type="component" value="Unassembled WGS sequence"/>
</dbReference>
<dbReference type="OrthoDB" id="4961339at2759"/>
<keyword evidence="3" id="KW-1185">Reference proteome</keyword>
<evidence type="ECO:0000256" key="1">
    <source>
        <dbReference type="SAM" id="SignalP"/>
    </source>
</evidence>
<organism evidence="2 3">
    <name type="scientific">Metarhizium album (strain ARSEF 1941)</name>
    <dbReference type="NCBI Taxonomy" id="1081103"/>
    <lineage>
        <taxon>Eukaryota</taxon>
        <taxon>Fungi</taxon>
        <taxon>Dikarya</taxon>
        <taxon>Ascomycota</taxon>
        <taxon>Pezizomycotina</taxon>
        <taxon>Sordariomycetes</taxon>
        <taxon>Hypocreomycetidae</taxon>
        <taxon>Hypocreales</taxon>
        <taxon>Clavicipitaceae</taxon>
        <taxon>Metarhizium</taxon>
    </lineage>
</organism>
<feature type="chain" id="PRO_5002078709" evidence="1">
    <location>
        <begin position="20"/>
        <end position="202"/>
    </location>
</feature>
<dbReference type="EMBL" id="AZHE01000006">
    <property type="protein sequence ID" value="KHN98872.1"/>
    <property type="molecule type" value="Genomic_DNA"/>
</dbReference>
<gene>
    <name evidence="2" type="ORF">MAM_03334</name>
</gene>
<accession>A0A0B2WZL7</accession>
<sequence length="202" mass="21907">MRFANVVVFGAALSPFASAADFVTGSRESVDTFKYTINKCTDAKPCSLYLVRLATMERVATIFENRAGTEFTAKIQNVPSGTYIFQATGGEDGKTTTTTQFTDFFGHGIVQPFSSSGTRQGLICFWFYRYVGSLGSWILTAAPTASLSDAAIVCQVGGQFDEKLCSWNISDSRNVFEKFCTGYEGIVVDENGNSAVDDSKCP</sequence>
<proteinExistence type="predicted"/>
<dbReference type="AlphaFoldDB" id="A0A0B2WZL7"/>